<evidence type="ECO:0000259" key="8">
    <source>
        <dbReference type="PROSITE" id="PS51332"/>
    </source>
</evidence>
<dbReference type="Pfam" id="PF02310">
    <property type="entry name" value="B12-binding"/>
    <property type="match status" value="1"/>
</dbReference>
<dbReference type="SMART" id="SM00729">
    <property type="entry name" value="Elp3"/>
    <property type="match status" value="1"/>
</dbReference>
<keyword evidence="3" id="KW-0808">Transferase</keyword>
<keyword evidence="6" id="KW-0408">Iron</keyword>
<keyword evidence="5" id="KW-0479">Metal-binding</keyword>
<organism evidence="10 11">
    <name type="scientific">Heliomicrobium undosum</name>
    <dbReference type="NCBI Taxonomy" id="121734"/>
    <lineage>
        <taxon>Bacteria</taxon>
        <taxon>Bacillati</taxon>
        <taxon>Bacillota</taxon>
        <taxon>Clostridia</taxon>
        <taxon>Eubacteriales</taxon>
        <taxon>Heliobacteriaceae</taxon>
        <taxon>Heliomicrobium</taxon>
    </lineage>
</organism>
<dbReference type="InterPro" id="IPR006158">
    <property type="entry name" value="Cobalamin-bd"/>
</dbReference>
<dbReference type="SFLD" id="SFLDG01082">
    <property type="entry name" value="B12-binding_domain_containing"/>
    <property type="match status" value="1"/>
</dbReference>
<comment type="cofactor">
    <cofactor evidence="1">
        <name>[4Fe-4S] cluster</name>
        <dbReference type="ChEBI" id="CHEBI:49883"/>
    </cofactor>
</comment>
<dbReference type="RefSeq" id="WP_161259109.1">
    <property type="nucleotide sequence ID" value="NZ_WXEY01000015.1"/>
</dbReference>
<dbReference type="SFLD" id="SFLDG01123">
    <property type="entry name" value="methyltransferase_(Class_B)"/>
    <property type="match status" value="1"/>
</dbReference>
<evidence type="ECO:0000259" key="9">
    <source>
        <dbReference type="PROSITE" id="PS51918"/>
    </source>
</evidence>
<feature type="domain" description="B12-binding" evidence="8">
    <location>
        <begin position="3"/>
        <end position="141"/>
    </location>
</feature>
<dbReference type="GO" id="GO:0046872">
    <property type="term" value="F:metal ion binding"/>
    <property type="evidence" value="ECO:0007669"/>
    <property type="project" value="UniProtKB-KW"/>
</dbReference>
<dbReference type="Gene3D" id="3.40.50.280">
    <property type="entry name" value="Cobalamin-binding domain"/>
    <property type="match status" value="1"/>
</dbReference>
<evidence type="ECO:0000313" key="10">
    <source>
        <dbReference type="EMBL" id="MZP30590.1"/>
    </source>
</evidence>
<dbReference type="PROSITE" id="PS51332">
    <property type="entry name" value="B12_BINDING"/>
    <property type="match status" value="1"/>
</dbReference>
<accession>A0A845L7G4</accession>
<evidence type="ECO:0000256" key="4">
    <source>
        <dbReference type="ARBA" id="ARBA00022691"/>
    </source>
</evidence>
<dbReference type="SFLD" id="SFLDS00029">
    <property type="entry name" value="Radical_SAM"/>
    <property type="match status" value="1"/>
</dbReference>
<evidence type="ECO:0000256" key="3">
    <source>
        <dbReference type="ARBA" id="ARBA00022679"/>
    </source>
</evidence>
<feature type="domain" description="Radical SAM core" evidence="9">
    <location>
        <begin position="182"/>
        <end position="405"/>
    </location>
</feature>
<dbReference type="InterPro" id="IPR006638">
    <property type="entry name" value="Elp3/MiaA/NifB-like_rSAM"/>
</dbReference>
<keyword evidence="11" id="KW-1185">Reference proteome</keyword>
<reference evidence="10 11" key="1">
    <citation type="submission" date="2020-01" db="EMBL/GenBank/DDBJ databases">
        <title>Whole-genome sequence of Heliobacterium undosum DSM 13378.</title>
        <authorList>
            <person name="Kyndt J.A."/>
            <person name="Meyer T.E."/>
        </authorList>
    </citation>
    <scope>NUCLEOTIDE SEQUENCE [LARGE SCALE GENOMIC DNA]</scope>
    <source>
        <strain evidence="10 11">DSM 13378</strain>
    </source>
</reference>
<dbReference type="GO" id="GO:0051539">
    <property type="term" value="F:4 iron, 4 sulfur cluster binding"/>
    <property type="evidence" value="ECO:0007669"/>
    <property type="project" value="UniProtKB-KW"/>
</dbReference>
<dbReference type="InterPro" id="IPR058240">
    <property type="entry name" value="rSAM_sf"/>
</dbReference>
<keyword evidence="7" id="KW-0411">Iron-sulfur</keyword>
<sequence length="584" mass="66981">MKRPYILLLYVQRMIYKRTFEFLDNLGLMTLAAYLEERGYKARVFTGITTDAMACFQKEWRSARPDVVGFYCDYDNQSSVEAMSRHLRERFGVPVVVGGPQAIHLGREFLERSQCSFLVRGDGEEPLYEIMEWMRHGQGSLDTIRGVLYLDEAGKLVETGARPLLTDLDRLPFPRTAHLLGRDAKYNLSVLSARGCPFRCAFCYEGGNTKNLRMRRVETVVEEIRLGLEENPQVKYVWFVDDTFTVNADRTAHFCEALAALRQRWDFVWFCEGHAAVLARHPQLIPMMVEAGMARMQIGMESGWQPALEAYGKQATVDQIEEVVRRCYEASLPQLAGNFIIGGAHDSEVTLEMTAAYAEGLHRMAPGMLDLSTTFVIPLPNTAITNCPARFRLTLIDAESYTSLEDYPVTETAHLSVNEVSRWRYRFVQRNFDTMKELFASGQVPHGRIRQHFTLAHRYGVTSTWFKFAFNKDPLTNAYYSLLTTGKAKEWNDLSRGEREMAYPSRVFDLDEALQWFEGRPVLEGRMLTPLEYELLQLCGGTLCCCHIAGLLAERHPKGMIEGHSLRRLFEEFAQRHWIVFLPE</sequence>
<proteinExistence type="predicted"/>
<evidence type="ECO:0000313" key="11">
    <source>
        <dbReference type="Proteomes" id="UP000463470"/>
    </source>
</evidence>
<dbReference type="InterPro" id="IPR023404">
    <property type="entry name" value="rSAM_horseshoe"/>
</dbReference>
<dbReference type="EMBL" id="WXEY01000015">
    <property type="protein sequence ID" value="MZP30590.1"/>
    <property type="molecule type" value="Genomic_DNA"/>
</dbReference>
<dbReference type="OrthoDB" id="9815044at2"/>
<dbReference type="Pfam" id="PF04055">
    <property type="entry name" value="Radical_SAM"/>
    <property type="match status" value="1"/>
</dbReference>
<dbReference type="InterPro" id="IPR051198">
    <property type="entry name" value="BchE-like"/>
</dbReference>
<comment type="caution">
    <text evidence="10">The sequence shown here is derived from an EMBL/GenBank/DDBJ whole genome shotgun (WGS) entry which is preliminary data.</text>
</comment>
<keyword evidence="2" id="KW-0489">Methyltransferase</keyword>
<protein>
    <submittedName>
        <fullName evidence="10">Radical SAM protein</fullName>
    </submittedName>
</protein>
<dbReference type="InterPro" id="IPR034466">
    <property type="entry name" value="Methyltransferase_Class_B"/>
</dbReference>
<evidence type="ECO:0000256" key="1">
    <source>
        <dbReference type="ARBA" id="ARBA00001966"/>
    </source>
</evidence>
<evidence type="ECO:0000256" key="7">
    <source>
        <dbReference type="ARBA" id="ARBA00023014"/>
    </source>
</evidence>
<dbReference type="SUPFAM" id="SSF102114">
    <property type="entry name" value="Radical SAM enzymes"/>
    <property type="match status" value="1"/>
</dbReference>
<evidence type="ECO:0000256" key="6">
    <source>
        <dbReference type="ARBA" id="ARBA00023004"/>
    </source>
</evidence>
<keyword evidence="4" id="KW-0949">S-adenosyl-L-methionine</keyword>
<evidence type="ECO:0000256" key="2">
    <source>
        <dbReference type="ARBA" id="ARBA00022603"/>
    </source>
</evidence>
<dbReference type="Proteomes" id="UP000463470">
    <property type="component" value="Unassembled WGS sequence"/>
</dbReference>
<gene>
    <name evidence="10" type="ORF">GTO91_12785</name>
</gene>
<evidence type="ECO:0000256" key="5">
    <source>
        <dbReference type="ARBA" id="ARBA00022723"/>
    </source>
</evidence>
<dbReference type="GO" id="GO:0031419">
    <property type="term" value="F:cobalamin binding"/>
    <property type="evidence" value="ECO:0007669"/>
    <property type="project" value="InterPro"/>
</dbReference>
<dbReference type="PROSITE" id="PS51918">
    <property type="entry name" value="RADICAL_SAM"/>
    <property type="match status" value="1"/>
</dbReference>
<dbReference type="PANTHER" id="PTHR43409:SF7">
    <property type="entry name" value="BLL1977 PROTEIN"/>
    <property type="match status" value="1"/>
</dbReference>
<dbReference type="Gene3D" id="3.80.30.20">
    <property type="entry name" value="tm_1862 like domain"/>
    <property type="match status" value="1"/>
</dbReference>
<dbReference type="GO" id="GO:0003824">
    <property type="term" value="F:catalytic activity"/>
    <property type="evidence" value="ECO:0007669"/>
    <property type="project" value="InterPro"/>
</dbReference>
<dbReference type="AlphaFoldDB" id="A0A845L7G4"/>
<dbReference type="PANTHER" id="PTHR43409">
    <property type="entry name" value="ANAEROBIC MAGNESIUM-PROTOPORPHYRIN IX MONOMETHYL ESTER CYCLASE-RELATED"/>
    <property type="match status" value="1"/>
</dbReference>
<dbReference type="InterPro" id="IPR007197">
    <property type="entry name" value="rSAM"/>
</dbReference>
<name>A0A845L7G4_9FIRM</name>